<feature type="compositionally biased region" description="Basic and acidic residues" evidence="1">
    <location>
        <begin position="46"/>
        <end position="55"/>
    </location>
</feature>
<dbReference type="AlphaFoldDB" id="A0A8K0A9V5"/>
<dbReference type="EMBL" id="OV696692">
    <property type="protein sequence ID" value="CAH1270498.1"/>
    <property type="molecule type" value="Genomic_DNA"/>
</dbReference>
<evidence type="ECO:0000313" key="3">
    <source>
        <dbReference type="EMBL" id="CAH1270498.1"/>
    </source>
</evidence>
<accession>A0A8K0A9V5</accession>
<feature type="domain" description="P2X purinoreceptor 7 intracellular" evidence="2">
    <location>
        <begin position="104"/>
        <end position="234"/>
    </location>
</feature>
<feature type="region of interest" description="Disordered" evidence="1">
    <location>
        <begin position="31"/>
        <end position="68"/>
    </location>
</feature>
<keyword evidence="4" id="KW-1185">Reference proteome</keyword>
<sequence>MDTTATASTSTPATTDPDDFVAVNEFEGFEDFEGFDPQNITPYNYEPRRSARLAEETGEGGSDAEGAAIPDAVPVAPPEDPSLIEAVSIAEWDGTDVETEGWRLEQFIWCRCGSCRQMQTVRECVCCHDLTECEDRGVPFDNIKCIVSHPNFHPCIINQDTLRMTMIGRAQSSRKNIKKDIDNRTYRWEAYQNFTHWLHGGLGRNVRRVIPSCAVWAIREAYPDDHDPPQYRGFLEADEPVAGYQY</sequence>
<protein>
    <submittedName>
        <fullName evidence="3">P2RX7 protein</fullName>
    </submittedName>
</protein>
<dbReference type="Proteomes" id="UP000838412">
    <property type="component" value="Chromosome 7"/>
</dbReference>
<organism evidence="3 4">
    <name type="scientific">Branchiostoma lanceolatum</name>
    <name type="common">Common lancelet</name>
    <name type="synonym">Amphioxus lanceolatum</name>
    <dbReference type="NCBI Taxonomy" id="7740"/>
    <lineage>
        <taxon>Eukaryota</taxon>
        <taxon>Metazoa</taxon>
        <taxon>Chordata</taxon>
        <taxon>Cephalochordata</taxon>
        <taxon>Leptocardii</taxon>
        <taxon>Amphioxiformes</taxon>
        <taxon>Branchiostomatidae</taxon>
        <taxon>Branchiostoma</taxon>
    </lineage>
</organism>
<dbReference type="PANTHER" id="PTHR36981">
    <property type="entry name" value="ZGC:195170"/>
    <property type="match status" value="1"/>
</dbReference>
<gene>
    <name evidence="3" type="primary">P2RX7</name>
    <name evidence="3" type="ORF">BLAG_LOCUS22766</name>
</gene>
<proteinExistence type="predicted"/>
<dbReference type="Pfam" id="PF20478">
    <property type="entry name" value="P2RX7_C"/>
    <property type="match status" value="1"/>
</dbReference>
<evidence type="ECO:0000259" key="2">
    <source>
        <dbReference type="Pfam" id="PF20478"/>
    </source>
</evidence>
<name>A0A8K0A9V5_BRALA</name>
<evidence type="ECO:0000313" key="4">
    <source>
        <dbReference type="Proteomes" id="UP000838412"/>
    </source>
</evidence>
<dbReference type="InterPro" id="IPR046815">
    <property type="entry name" value="P2RX7_C"/>
</dbReference>
<dbReference type="OrthoDB" id="5798249at2759"/>
<reference evidence="3" key="1">
    <citation type="submission" date="2022-01" db="EMBL/GenBank/DDBJ databases">
        <authorList>
            <person name="Braso-Vives M."/>
        </authorList>
    </citation>
    <scope>NUCLEOTIDE SEQUENCE</scope>
</reference>
<evidence type="ECO:0000256" key="1">
    <source>
        <dbReference type="SAM" id="MobiDB-lite"/>
    </source>
</evidence>
<dbReference type="PANTHER" id="PTHR36981:SF9">
    <property type="entry name" value="NANOR-RELATED"/>
    <property type="match status" value="1"/>
</dbReference>